<dbReference type="InterPro" id="IPR003795">
    <property type="entry name" value="DUF192"/>
</dbReference>
<keyword evidence="2" id="KW-1185">Reference proteome</keyword>
<dbReference type="Proteomes" id="UP000468581">
    <property type="component" value="Unassembled WGS sequence"/>
</dbReference>
<gene>
    <name evidence="1" type="ORF">GWK08_17735</name>
</gene>
<dbReference type="InterPro" id="IPR038695">
    <property type="entry name" value="Saro_0823-like_sf"/>
</dbReference>
<dbReference type="RefSeq" id="WP_163608589.1">
    <property type="nucleotide sequence ID" value="NZ_JAABOO010000004.1"/>
</dbReference>
<name>A0A6P0URZ2_9FLAO</name>
<dbReference type="PANTHER" id="PTHR37953:SF1">
    <property type="entry name" value="UPF0127 PROTEIN MJ1496"/>
    <property type="match status" value="1"/>
</dbReference>
<dbReference type="EMBL" id="JAABOO010000004">
    <property type="protein sequence ID" value="NER15302.1"/>
    <property type="molecule type" value="Genomic_DNA"/>
</dbReference>
<dbReference type="Gene3D" id="2.60.120.1140">
    <property type="entry name" value="Protein of unknown function DUF192"/>
    <property type="match status" value="1"/>
</dbReference>
<organism evidence="1 2">
    <name type="scientific">Leptobacterium flavescens</name>
    <dbReference type="NCBI Taxonomy" id="472055"/>
    <lineage>
        <taxon>Bacteria</taxon>
        <taxon>Pseudomonadati</taxon>
        <taxon>Bacteroidota</taxon>
        <taxon>Flavobacteriia</taxon>
        <taxon>Flavobacteriales</taxon>
        <taxon>Flavobacteriaceae</taxon>
        <taxon>Leptobacterium</taxon>
    </lineage>
</organism>
<dbReference type="PROSITE" id="PS51257">
    <property type="entry name" value="PROKAR_LIPOPROTEIN"/>
    <property type="match status" value="1"/>
</dbReference>
<evidence type="ECO:0000313" key="2">
    <source>
        <dbReference type="Proteomes" id="UP000468581"/>
    </source>
</evidence>
<protein>
    <submittedName>
        <fullName evidence="1">DUF192 domain-containing protein</fullName>
    </submittedName>
</protein>
<dbReference type="AlphaFoldDB" id="A0A6P0URZ2"/>
<comment type="caution">
    <text evidence="1">The sequence shown here is derived from an EMBL/GenBank/DDBJ whole genome shotgun (WGS) entry which is preliminary data.</text>
</comment>
<accession>A0A6P0URZ2</accession>
<evidence type="ECO:0000313" key="1">
    <source>
        <dbReference type="EMBL" id="NER15302.1"/>
    </source>
</evidence>
<proteinExistence type="predicted"/>
<reference evidence="1 2" key="1">
    <citation type="submission" date="2020-01" db="EMBL/GenBank/DDBJ databases">
        <title>Leptobacterium flavescens.</title>
        <authorList>
            <person name="Wang G."/>
        </authorList>
    </citation>
    <scope>NUCLEOTIDE SEQUENCE [LARGE SCALE GENOMIC DNA]</scope>
    <source>
        <strain evidence="1 2">KCTC 22160</strain>
    </source>
</reference>
<sequence>MHRLKKIALIVFTGAALMVSCKKDNKNTDIKPREISFKKEGELKLFKADGTLIKQLDIEIADNDYETETGLMHRTSMPDNQGMLFIFKDEQPRFFYMKNTVLPLDIIYINSANKVVSFIENAEPFNEDSLPSNEPAQYVLEVNAGLIKKWNIQVGDSIEFTRS</sequence>
<dbReference type="PANTHER" id="PTHR37953">
    <property type="entry name" value="UPF0127 PROTEIN MJ1496"/>
    <property type="match status" value="1"/>
</dbReference>
<dbReference type="Pfam" id="PF02643">
    <property type="entry name" value="DUF192"/>
    <property type="match status" value="1"/>
</dbReference>